<evidence type="ECO:0000259" key="1">
    <source>
        <dbReference type="Pfam" id="PF13380"/>
    </source>
</evidence>
<dbReference type="SUPFAM" id="SSF51735">
    <property type="entry name" value="NAD(P)-binding Rossmann-fold domains"/>
    <property type="match status" value="1"/>
</dbReference>
<gene>
    <name evidence="2" type="ORF">JMJ35_006006</name>
</gene>
<dbReference type="Gene3D" id="3.40.50.720">
    <property type="entry name" value="NAD(P)-binding Rossmann-like Domain"/>
    <property type="match status" value="1"/>
</dbReference>
<sequence length="154" mass="16544">MEAAAKTFFTSKYYAVAGASQSPHKFGYKVLHWYHEHSLLAIPITPSQPSISIASTTYPTIPSPSALSHPTETSLSIITQPSITKTILKEAKEAGVPAVWLQPGSFDDEGLEYAIREFKAGVGGDGGRGGEGWCVLVDGESCMQAAKEETREKL</sequence>
<organism evidence="2 3">
    <name type="scientific">Cladonia borealis</name>
    <dbReference type="NCBI Taxonomy" id="184061"/>
    <lineage>
        <taxon>Eukaryota</taxon>
        <taxon>Fungi</taxon>
        <taxon>Dikarya</taxon>
        <taxon>Ascomycota</taxon>
        <taxon>Pezizomycotina</taxon>
        <taxon>Lecanoromycetes</taxon>
        <taxon>OSLEUM clade</taxon>
        <taxon>Lecanoromycetidae</taxon>
        <taxon>Lecanorales</taxon>
        <taxon>Lecanorineae</taxon>
        <taxon>Cladoniaceae</taxon>
        <taxon>Cladonia</taxon>
    </lineage>
</organism>
<proteinExistence type="predicted"/>
<reference evidence="2" key="1">
    <citation type="submission" date="2023-03" db="EMBL/GenBank/DDBJ databases">
        <title>Complete genome of Cladonia borealis.</title>
        <authorList>
            <person name="Park H."/>
        </authorList>
    </citation>
    <scope>NUCLEOTIDE SEQUENCE</scope>
    <source>
        <strain evidence="2">ANT050790</strain>
    </source>
</reference>
<dbReference type="Proteomes" id="UP001166286">
    <property type="component" value="Unassembled WGS sequence"/>
</dbReference>
<keyword evidence="3" id="KW-1185">Reference proteome</keyword>
<dbReference type="PANTHER" id="PTHR33303:SF2">
    <property type="entry name" value="COA-BINDING DOMAIN-CONTAINING PROTEIN"/>
    <property type="match status" value="1"/>
</dbReference>
<name>A0AA39R177_9LECA</name>
<feature type="domain" description="CoA-binding" evidence="1">
    <location>
        <begin position="13"/>
        <end position="116"/>
    </location>
</feature>
<dbReference type="InterPro" id="IPR036291">
    <property type="entry name" value="NAD(P)-bd_dom_sf"/>
</dbReference>
<dbReference type="EMBL" id="JAFEKC020000013">
    <property type="protein sequence ID" value="KAK0511433.1"/>
    <property type="molecule type" value="Genomic_DNA"/>
</dbReference>
<comment type="caution">
    <text evidence="2">The sequence shown here is derived from an EMBL/GenBank/DDBJ whole genome shotgun (WGS) entry which is preliminary data.</text>
</comment>
<evidence type="ECO:0000313" key="2">
    <source>
        <dbReference type="EMBL" id="KAK0511433.1"/>
    </source>
</evidence>
<protein>
    <recommendedName>
        <fullName evidence="1">CoA-binding domain-containing protein</fullName>
    </recommendedName>
</protein>
<dbReference type="PANTHER" id="PTHR33303">
    <property type="entry name" value="CYTOPLASMIC PROTEIN-RELATED"/>
    <property type="match status" value="1"/>
</dbReference>
<evidence type="ECO:0000313" key="3">
    <source>
        <dbReference type="Proteomes" id="UP001166286"/>
    </source>
</evidence>
<dbReference type="AlphaFoldDB" id="A0AA39R177"/>
<dbReference type="InterPro" id="IPR003781">
    <property type="entry name" value="CoA-bd"/>
</dbReference>
<dbReference type="Pfam" id="PF13380">
    <property type="entry name" value="CoA_binding_2"/>
    <property type="match status" value="1"/>
</dbReference>
<accession>A0AA39R177</accession>